<protein>
    <submittedName>
        <fullName evidence="8">Protein kinase</fullName>
    </submittedName>
</protein>
<dbReference type="AlphaFoldDB" id="A0A5S9IRI8"/>
<dbReference type="InterPro" id="IPR000719">
    <property type="entry name" value="Prot_kinase_dom"/>
</dbReference>
<evidence type="ECO:0000256" key="6">
    <source>
        <dbReference type="SAM" id="Phobius"/>
    </source>
</evidence>
<keyword evidence="1" id="KW-0808">Transferase</keyword>
<dbReference type="Gene3D" id="3.30.200.20">
    <property type="entry name" value="Phosphorylase Kinase, domain 1"/>
    <property type="match status" value="1"/>
</dbReference>
<accession>A0A5S9IRI8</accession>
<feature type="domain" description="Protein kinase" evidence="7">
    <location>
        <begin position="210"/>
        <end position="472"/>
    </location>
</feature>
<dbReference type="PROSITE" id="PS00108">
    <property type="entry name" value="PROTEIN_KINASE_ST"/>
    <property type="match status" value="1"/>
</dbReference>
<dbReference type="PANTHER" id="PTHR43289:SF6">
    <property type="entry name" value="SERINE_THREONINE-PROTEIN KINASE NEKL-3"/>
    <property type="match status" value="1"/>
</dbReference>
<evidence type="ECO:0000256" key="5">
    <source>
        <dbReference type="SAM" id="MobiDB-lite"/>
    </source>
</evidence>
<dbReference type="RefSeq" id="WP_151970844.1">
    <property type="nucleotide sequence ID" value="NZ_AP019860.1"/>
</dbReference>
<dbReference type="Proteomes" id="UP000326354">
    <property type="component" value="Chromosome"/>
</dbReference>
<evidence type="ECO:0000259" key="7">
    <source>
        <dbReference type="PROSITE" id="PS50011"/>
    </source>
</evidence>
<reference evidence="8 9" key="1">
    <citation type="submission" date="2019-08" db="EMBL/GenBank/DDBJ databases">
        <title>Complete genome sequence of Candidatus Uab amorphum.</title>
        <authorList>
            <person name="Shiratori T."/>
            <person name="Suzuki S."/>
            <person name="Kakizawa Y."/>
            <person name="Ishida K."/>
        </authorList>
    </citation>
    <scope>NUCLEOTIDE SEQUENCE [LARGE SCALE GENOMIC DNA]</scope>
    <source>
        <strain evidence="8 9">SRT547</strain>
    </source>
</reference>
<evidence type="ECO:0000256" key="4">
    <source>
        <dbReference type="ARBA" id="ARBA00022840"/>
    </source>
</evidence>
<dbReference type="InterPro" id="IPR008271">
    <property type="entry name" value="Ser/Thr_kinase_AS"/>
</dbReference>
<dbReference type="Pfam" id="PF00069">
    <property type="entry name" value="Pkinase"/>
    <property type="match status" value="1"/>
</dbReference>
<proteinExistence type="predicted"/>
<dbReference type="SMART" id="SM00220">
    <property type="entry name" value="S_TKc"/>
    <property type="match status" value="1"/>
</dbReference>
<keyword evidence="3 8" id="KW-0418">Kinase</keyword>
<dbReference type="PANTHER" id="PTHR43289">
    <property type="entry name" value="MITOGEN-ACTIVATED PROTEIN KINASE KINASE KINASE 20-RELATED"/>
    <property type="match status" value="1"/>
</dbReference>
<dbReference type="SUPFAM" id="SSF56112">
    <property type="entry name" value="Protein kinase-like (PK-like)"/>
    <property type="match status" value="1"/>
</dbReference>
<dbReference type="InterPro" id="IPR011009">
    <property type="entry name" value="Kinase-like_dom_sf"/>
</dbReference>
<gene>
    <name evidence="8" type="ORF">UABAM_05191</name>
</gene>
<evidence type="ECO:0000256" key="2">
    <source>
        <dbReference type="ARBA" id="ARBA00022741"/>
    </source>
</evidence>
<dbReference type="GO" id="GO:0004674">
    <property type="term" value="F:protein serine/threonine kinase activity"/>
    <property type="evidence" value="ECO:0007669"/>
    <property type="project" value="TreeGrafter"/>
</dbReference>
<keyword evidence="6" id="KW-0812">Transmembrane</keyword>
<keyword evidence="4" id="KW-0067">ATP-binding</keyword>
<feature type="region of interest" description="Disordered" evidence="5">
    <location>
        <begin position="162"/>
        <end position="201"/>
    </location>
</feature>
<evidence type="ECO:0000313" key="9">
    <source>
        <dbReference type="Proteomes" id="UP000326354"/>
    </source>
</evidence>
<dbReference type="GO" id="GO:0005524">
    <property type="term" value="F:ATP binding"/>
    <property type="evidence" value="ECO:0007669"/>
    <property type="project" value="UniProtKB-KW"/>
</dbReference>
<evidence type="ECO:0000313" key="8">
    <source>
        <dbReference type="EMBL" id="BBM86803.1"/>
    </source>
</evidence>
<dbReference type="EMBL" id="AP019860">
    <property type="protein sequence ID" value="BBM86803.1"/>
    <property type="molecule type" value="Genomic_DNA"/>
</dbReference>
<evidence type="ECO:0000256" key="3">
    <source>
        <dbReference type="ARBA" id="ARBA00022777"/>
    </source>
</evidence>
<name>A0A5S9IRI8_UABAM</name>
<dbReference type="OrthoDB" id="6111975at2"/>
<feature type="transmembrane region" description="Helical" evidence="6">
    <location>
        <begin position="498"/>
        <end position="518"/>
    </location>
</feature>
<keyword evidence="6" id="KW-1133">Transmembrane helix</keyword>
<keyword evidence="2" id="KW-0547">Nucleotide-binding</keyword>
<organism evidence="8 9">
    <name type="scientific">Uabimicrobium amorphum</name>
    <dbReference type="NCBI Taxonomy" id="2596890"/>
    <lineage>
        <taxon>Bacteria</taxon>
        <taxon>Pseudomonadati</taxon>
        <taxon>Planctomycetota</taxon>
        <taxon>Candidatus Uabimicrobiia</taxon>
        <taxon>Candidatus Uabimicrobiales</taxon>
        <taxon>Candidatus Uabimicrobiaceae</taxon>
        <taxon>Candidatus Uabimicrobium</taxon>
    </lineage>
</organism>
<sequence>MARREDYLLSRMLLTDGTVSPQNLSNILLKWHVNSPKSLLQTIIDDGLVTDEEGQGLTVCIDKLTERVEHQDDLDKIDFILCQIAIKRNFTTPEVVTEYRKKLTGKKREGLSTSELLVQDNVLTGKDFIELKRAAEQIFYHRRIVALARGKEKTKVFLSPGRFEEQGKQSSSRRSAAIQKALSDVRAEKQASPAPKRKRGRSLPKEFGAYEILGEIASGGMGTVYQARHKKLDRILALKVLNEENETPERIKRFLREADAASRLRHPNIVSIYEAGDFKGRHFFSMDYIDGVPLSVLIQKRKNVDLEDLLNIAAELSRAIHYAHEQGIIHRDLKPANIIIDMEGHPQITDFGLAKIMDSRSRLTKSDTIIGTPFYMAPEQTRGENHSIRATTDIWGVGVILYEMITKKLPFVGRSSIELYHKINNLDPIPPSKINPLLTRELDYIVLRCISKDVEDRFPSAEALATYIENYLDGKPIAIRETPMWWRKLRRFFKRHKWFILVAISAIILGWACGWYLLTKIRN</sequence>
<keyword evidence="6" id="KW-0472">Membrane</keyword>
<dbReference type="CDD" id="cd14014">
    <property type="entry name" value="STKc_PknB_like"/>
    <property type="match status" value="1"/>
</dbReference>
<dbReference type="PROSITE" id="PS50011">
    <property type="entry name" value="PROTEIN_KINASE_DOM"/>
    <property type="match status" value="1"/>
</dbReference>
<keyword evidence="9" id="KW-1185">Reference proteome</keyword>
<dbReference type="Gene3D" id="1.10.510.10">
    <property type="entry name" value="Transferase(Phosphotransferase) domain 1"/>
    <property type="match status" value="1"/>
</dbReference>
<evidence type="ECO:0000256" key="1">
    <source>
        <dbReference type="ARBA" id="ARBA00022679"/>
    </source>
</evidence>
<dbReference type="KEGG" id="uam:UABAM_05191"/>